<evidence type="ECO:0000313" key="6">
    <source>
        <dbReference type="EMBL" id="SFQ02318.1"/>
    </source>
</evidence>
<keyword evidence="1 4" id="KW-0349">Heme</keyword>
<gene>
    <name evidence="6" type="ORF">SAMN04488047_12710</name>
</gene>
<keyword evidence="2 4" id="KW-0479">Metal-binding</keyword>
<reference evidence="6 7" key="1">
    <citation type="submission" date="2016-10" db="EMBL/GenBank/DDBJ databases">
        <authorList>
            <person name="de Groot N.N."/>
        </authorList>
    </citation>
    <scope>NUCLEOTIDE SEQUENCE [LARGE SCALE GENOMIC DNA]</scope>
    <source>
        <strain evidence="6 7">DSM 19547</strain>
    </source>
</reference>
<dbReference type="SUPFAM" id="SSF46626">
    <property type="entry name" value="Cytochrome c"/>
    <property type="match status" value="1"/>
</dbReference>
<dbReference type="PROSITE" id="PS51007">
    <property type="entry name" value="CYTC"/>
    <property type="match status" value="1"/>
</dbReference>
<protein>
    <submittedName>
        <fullName evidence="6">Cytochrome C oxidase, cbb3-type, subunit III</fullName>
    </submittedName>
</protein>
<dbReference type="Gene3D" id="1.10.760.10">
    <property type="entry name" value="Cytochrome c-like domain"/>
    <property type="match status" value="1"/>
</dbReference>
<dbReference type="InterPro" id="IPR036909">
    <property type="entry name" value="Cyt_c-like_dom_sf"/>
</dbReference>
<dbReference type="GO" id="GO:0046872">
    <property type="term" value="F:metal ion binding"/>
    <property type="evidence" value="ECO:0007669"/>
    <property type="project" value="UniProtKB-KW"/>
</dbReference>
<evidence type="ECO:0000256" key="3">
    <source>
        <dbReference type="ARBA" id="ARBA00023004"/>
    </source>
</evidence>
<dbReference type="Pfam" id="PF00034">
    <property type="entry name" value="Cytochrom_C"/>
    <property type="match status" value="1"/>
</dbReference>
<dbReference type="PANTHER" id="PTHR35008:SF4">
    <property type="entry name" value="BLL4482 PROTEIN"/>
    <property type="match status" value="1"/>
</dbReference>
<organism evidence="6 7">
    <name type="scientific">Tranquillimonas alkanivorans</name>
    <dbReference type="NCBI Taxonomy" id="441119"/>
    <lineage>
        <taxon>Bacteria</taxon>
        <taxon>Pseudomonadati</taxon>
        <taxon>Pseudomonadota</taxon>
        <taxon>Alphaproteobacteria</taxon>
        <taxon>Rhodobacterales</taxon>
        <taxon>Roseobacteraceae</taxon>
        <taxon>Tranquillimonas</taxon>
    </lineage>
</organism>
<dbReference type="GO" id="GO:0009055">
    <property type="term" value="F:electron transfer activity"/>
    <property type="evidence" value="ECO:0007669"/>
    <property type="project" value="InterPro"/>
</dbReference>
<dbReference type="STRING" id="441119.SAMN04488047_12710"/>
<feature type="domain" description="Cytochrome c" evidence="5">
    <location>
        <begin position="39"/>
        <end position="140"/>
    </location>
</feature>
<sequence length="159" mass="17090">MLRYLIAGGAIAAAAAAVAWWVTGQKPPSVTSFRQPAAVDLARGEALYGEYCSSCHGADLQGQPDWRTAGADGRLPAPPHDETGHTWHHPDRVLFDYTALGGKEALAKDGIEFDSGMPGFGEALDDQDIWNIIAFIKSTWPERQRNVQAERTAADLAGS</sequence>
<dbReference type="PANTHER" id="PTHR35008">
    <property type="entry name" value="BLL4482 PROTEIN-RELATED"/>
    <property type="match status" value="1"/>
</dbReference>
<dbReference type="AlphaFoldDB" id="A0A1I5V496"/>
<evidence type="ECO:0000259" key="5">
    <source>
        <dbReference type="PROSITE" id="PS51007"/>
    </source>
</evidence>
<proteinExistence type="predicted"/>
<dbReference type="InterPro" id="IPR009056">
    <property type="entry name" value="Cyt_c-like_dom"/>
</dbReference>
<dbReference type="InterPro" id="IPR051459">
    <property type="entry name" value="Cytochrome_c-type_DH"/>
</dbReference>
<evidence type="ECO:0000256" key="2">
    <source>
        <dbReference type="ARBA" id="ARBA00022723"/>
    </source>
</evidence>
<dbReference type="Proteomes" id="UP000199356">
    <property type="component" value="Unassembled WGS sequence"/>
</dbReference>
<evidence type="ECO:0000256" key="1">
    <source>
        <dbReference type="ARBA" id="ARBA00022617"/>
    </source>
</evidence>
<accession>A0A1I5V496</accession>
<name>A0A1I5V496_9RHOB</name>
<dbReference type="EMBL" id="FOXA01000027">
    <property type="protein sequence ID" value="SFQ02318.1"/>
    <property type="molecule type" value="Genomic_DNA"/>
</dbReference>
<keyword evidence="7" id="KW-1185">Reference proteome</keyword>
<dbReference type="GO" id="GO:0020037">
    <property type="term" value="F:heme binding"/>
    <property type="evidence" value="ECO:0007669"/>
    <property type="project" value="InterPro"/>
</dbReference>
<keyword evidence="3 4" id="KW-0408">Iron</keyword>
<dbReference type="RefSeq" id="WP_177215257.1">
    <property type="nucleotide sequence ID" value="NZ_FOXA01000027.1"/>
</dbReference>
<evidence type="ECO:0000313" key="7">
    <source>
        <dbReference type="Proteomes" id="UP000199356"/>
    </source>
</evidence>
<evidence type="ECO:0000256" key="4">
    <source>
        <dbReference type="PROSITE-ProRule" id="PRU00433"/>
    </source>
</evidence>